<dbReference type="InterPro" id="IPR029472">
    <property type="entry name" value="Copia-like_N"/>
</dbReference>
<comment type="caution">
    <text evidence="3">The sequence shown here is derived from an EMBL/GenBank/DDBJ whole genome shotgun (WGS) entry which is preliminary data.</text>
</comment>
<dbReference type="Proteomes" id="UP000326939">
    <property type="component" value="Chromosome 17"/>
</dbReference>
<accession>A0A5N5JDP0</accession>
<evidence type="ECO:0000259" key="2">
    <source>
        <dbReference type="Pfam" id="PF14244"/>
    </source>
</evidence>
<keyword evidence="4" id="KW-1185">Reference proteome</keyword>
<dbReference type="PANTHER" id="PTHR37610">
    <property type="entry name" value="CCHC-TYPE DOMAIN-CONTAINING PROTEIN"/>
    <property type="match status" value="1"/>
</dbReference>
<dbReference type="Pfam" id="PF14244">
    <property type="entry name" value="Retrotran_gag_3"/>
    <property type="match status" value="1"/>
</dbReference>
<dbReference type="PANTHER" id="PTHR37610:SF81">
    <property type="entry name" value="RETROTRANSPOSON COPIA-LIKE N-TERMINAL DOMAIN-CONTAINING PROTEIN"/>
    <property type="match status" value="1"/>
</dbReference>
<evidence type="ECO:0000313" key="4">
    <source>
        <dbReference type="Proteomes" id="UP000326939"/>
    </source>
</evidence>
<dbReference type="AlphaFoldDB" id="A0A5N5JDP0"/>
<feature type="domain" description="Retrotransposon gag" evidence="1">
    <location>
        <begin position="94"/>
        <end position="198"/>
    </location>
</feature>
<protein>
    <recommendedName>
        <fullName evidence="5">Retrotransposon Copia-like N-terminal domain-containing protein</fullName>
    </recommendedName>
</protein>
<feature type="domain" description="Retrotransposon Copia-like N-terminal" evidence="2">
    <location>
        <begin position="28"/>
        <end position="75"/>
    </location>
</feature>
<organism evidence="3 4">
    <name type="scientific">Salix brachista</name>
    <dbReference type="NCBI Taxonomy" id="2182728"/>
    <lineage>
        <taxon>Eukaryota</taxon>
        <taxon>Viridiplantae</taxon>
        <taxon>Streptophyta</taxon>
        <taxon>Embryophyta</taxon>
        <taxon>Tracheophyta</taxon>
        <taxon>Spermatophyta</taxon>
        <taxon>Magnoliopsida</taxon>
        <taxon>eudicotyledons</taxon>
        <taxon>Gunneridae</taxon>
        <taxon>Pentapetalae</taxon>
        <taxon>rosids</taxon>
        <taxon>fabids</taxon>
        <taxon>Malpighiales</taxon>
        <taxon>Salicaceae</taxon>
        <taxon>Saliceae</taxon>
        <taxon>Salix</taxon>
    </lineage>
</organism>
<dbReference type="Pfam" id="PF03732">
    <property type="entry name" value="Retrotrans_gag"/>
    <property type="match status" value="1"/>
</dbReference>
<evidence type="ECO:0008006" key="5">
    <source>
        <dbReference type="Google" id="ProtNLM"/>
    </source>
</evidence>
<evidence type="ECO:0000313" key="3">
    <source>
        <dbReference type="EMBL" id="KAB5515770.1"/>
    </source>
</evidence>
<dbReference type="EMBL" id="VDCV01000017">
    <property type="protein sequence ID" value="KAB5515770.1"/>
    <property type="molecule type" value="Genomic_DNA"/>
</dbReference>
<gene>
    <name evidence="3" type="ORF">DKX38_026418</name>
</gene>
<reference evidence="4" key="1">
    <citation type="journal article" date="2019" name="Gigascience">
        <title>De novo genome assembly of the endangered Acer yangbiense, a plant species with extremely small populations endemic to Yunnan Province, China.</title>
        <authorList>
            <person name="Yang J."/>
            <person name="Wariss H.M."/>
            <person name="Tao L."/>
            <person name="Zhang R."/>
            <person name="Yun Q."/>
            <person name="Hollingsworth P."/>
            <person name="Dao Z."/>
            <person name="Luo G."/>
            <person name="Guo H."/>
            <person name="Ma Y."/>
            <person name="Sun W."/>
        </authorList>
    </citation>
    <scope>NUCLEOTIDE SEQUENCE [LARGE SCALE GENOMIC DNA]</scope>
    <source>
        <strain evidence="4">cv. br00</strain>
    </source>
</reference>
<proteinExistence type="predicted"/>
<dbReference type="InterPro" id="IPR005162">
    <property type="entry name" value="Retrotrans_gag_dom"/>
</dbReference>
<sequence>MASAPTSPSENSTLLSSMDDFSSPYYLHHGDSPGFVLISQPLTGDNYHTWSRSMTMALTAKNKFAFVDGSLQKPSEESGFLFHAWTRSNNMVLSWLLNSISKEIASSVIYINSAQEMWNDLKDRFSQKNGPRIFQLQKTISAHSQGSMTVSNYYTRLKGLWDELTNYRPIPECSCGALKTILDHHHQDYVFQFLMGLNDSFAQIRGQILLIDPMPSINKTRPFVTFQNDVA</sequence>
<evidence type="ECO:0000259" key="1">
    <source>
        <dbReference type="Pfam" id="PF03732"/>
    </source>
</evidence>
<name>A0A5N5JDP0_9ROSI</name>